<accession>A0A644VC61</accession>
<dbReference type="InterPro" id="IPR036388">
    <property type="entry name" value="WH-like_DNA-bd_sf"/>
</dbReference>
<dbReference type="AlphaFoldDB" id="A0A644VC61"/>
<dbReference type="PANTHER" id="PTHR30595:SF6">
    <property type="entry name" value="SCHLAFEN ALBA-2 DOMAIN-CONTAINING PROTEIN"/>
    <property type="match status" value="1"/>
</dbReference>
<dbReference type="SUPFAM" id="SSF46785">
    <property type="entry name" value="Winged helix' DNA-binding domain"/>
    <property type="match status" value="1"/>
</dbReference>
<comment type="caution">
    <text evidence="2">The sequence shown here is derived from an EMBL/GenBank/DDBJ whole genome shotgun (WGS) entry which is preliminary data.</text>
</comment>
<gene>
    <name evidence="2" type="ORF">SDC9_34968</name>
</gene>
<dbReference type="InterPro" id="IPR036390">
    <property type="entry name" value="WH_DNA-bd_sf"/>
</dbReference>
<proteinExistence type="predicted"/>
<dbReference type="EMBL" id="VSSQ01000269">
    <property type="protein sequence ID" value="MPL88939.1"/>
    <property type="molecule type" value="Genomic_DNA"/>
</dbReference>
<dbReference type="InterPro" id="IPR038475">
    <property type="entry name" value="RecG_C_sf"/>
</dbReference>
<reference evidence="2" key="1">
    <citation type="submission" date="2019-08" db="EMBL/GenBank/DDBJ databases">
        <authorList>
            <person name="Kucharzyk K."/>
            <person name="Murdoch R.W."/>
            <person name="Higgins S."/>
            <person name="Loffler F."/>
        </authorList>
    </citation>
    <scope>NUCLEOTIDE SEQUENCE</scope>
</reference>
<feature type="domain" description="Schlafen AlbA-2" evidence="1">
    <location>
        <begin position="8"/>
        <end position="112"/>
    </location>
</feature>
<organism evidence="2">
    <name type="scientific">bioreactor metagenome</name>
    <dbReference type="NCBI Taxonomy" id="1076179"/>
    <lineage>
        <taxon>unclassified sequences</taxon>
        <taxon>metagenomes</taxon>
        <taxon>ecological metagenomes</taxon>
    </lineage>
</organism>
<name>A0A644VC61_9ZZZZ</name>
<dbReference type="Gene3D" id="1.10.10.10">
    <property type="entry name" value="Winged helix-like DNA-binding domain superfamily/Winged helix DNA-binding domain"/>
    <property type="match status" value="2"/>
</dbReference>
<dbReference type="Pfam" id="PF13749">
    <property type="entry name" value="HATPase_c_4"/>
    <property type="match status" value="1"/>
</dbReference>
<sequence length="548" mass="61664">MDNIGKKESLTIEFKSDDPRLSDNDIVEVVVGFSNTEGGELYVGVEDDGHITGIHKDHKNPHSLGAVISNKTVPPVSVRITIIGEVRPCVLVEVPKSSSIVMTSSGKILKRRLKFDGTPETVPMHPQEVLSRLSNLNRLDYSAQPVLNATCDDLDSSERNRLRKIISSNRGEGNLLDLSDKELDMALRLVTKVDDHYVPTVTGLLLIGKENSIRTFLPTAEIAFQVIEGTDVRFNESFIKPLLSAFEMIEEYMKAWNPEREVQSGLFRIPISEFDQRAFREALVNAISHRDYTILNRVRFLINDEGLTINSPGGFIEGVTIENLLTVDPHGRNPTLTDALKRVGLAERTGRGIDRIYEGSLIYGRPWPDYTESNSTSVNLFIQRAAPDEAFTKMIYQEKNRLGRSLPINSLLILSVLKEERRADIHRIAELTHINEKKSKVALEQLSEAGLIEARGTGRGRTYMLSSKVYLKTSSLIKYERQRDIDSLRQAPLILQLAEKQGFVTRKDAVELLHLAEPQAYRVLKKLVEEDKLVLQGRGRGAKYLLKE</sequence>
<dbReference type="InterPro" id="IPR038461">
    <property type="entry name" value="Schlafen_AlbA_2_dom_sf"/>
</dbReference>
<dbReference type="PANTHER" id="PTHR30595">
    <property type="entry name" value="GLPR-RELATED TRANSCRIPTIONAL REPRESSOR"/>
    <property type="match status" value="1"/>
</dbReference>
<evidence type="ECO:0000313" key="2">
    <source>
        <dbReference type="EMBL" id="MPL88939.1"/>
    </source>
</evidence>
<dbReference type="InterPro" id="IPR007421">
    <property type="entry name" value="Schlafen_AlbA_2_dom"/>
</dbReference>
<dbReference type="Pfam" id="PF04326">
    <property type="entry name" value="SLFN_AlbA_2"/>
    <property type="match status" value="1"/>
</dbReference>
<dbReference type="Gene3D" id="3.30.565.60">
    <property type="match status" value="1"/>
</dbReference>
<evidence type="ECO:0000259" key="1">
    <source>
        <dbReference type="Pfam" id="PF04326"/>
    </source>
</evidence>
<protein>
    <recommendedName>
        <fullName evidence="1">Schlafen AlbA-2 domain-containing protein</fullName>
    </recommendedName>
</protein>
<dbReference type="Gene3D" id="3.30.950.30">
    <property type="entry name" value="Schlafen, AAA domain"/>
    <property type="match status" value="1"/>
</dbReference>